<dbReference type="EMBL" id="CASHTH010001976">
    <property type="protein sequence ID" value="CAI8022752.1"/>
    <property type="molecule type" value="Genomic_DNA"/>
</dbReference>
<dbReference type="Pfam" id="PF03328">
    <property type="entry name" value="HpcH_HpaI"/>
    <property type="match status" value="1"/>
</dbReference>
<sequence>MAGAVRSPVHRTAIAVRPVLGLLPLRNAACTCQSRDQQPSQLSTPSSNLAPSRNFTSCTTSRKTRNSDSWFSNHSMHHTMATGDGVASSNGGGEGSRRSLFFPRRAVMYVPACDERKVLKTTTISVDSIIFDIEDGVAANKKDVARKSIGAAIATSRRDDSQSSLSEHVVRVNGVGSGLMNLDLREVFRSCDSHGVSPDAIMLPKVESVEHVAELDLCLSFHRLSLPPLPLFIMAESPLGLLHLHHICHFATHGTRHLRLAAVVFGSDDYLASIGGVRTDSGAELAAVRQAVVGVASANGVAAIDMVSTNFSDLTALREQADEGARMGFNGKQVIHPAQVPVVQEAFSPSEERVEWASRLISAFNHHQHSGQGAFVYEGHMIDRPLLLQAQNIVSLHGNQSSNK</sequence>
<dbReference type="InterPro" id="IPR005000">
    <property type="entry name" value="Aldolase/citrate-lyase_domain"/>
</dbReference>
<keyword evidence="5" id="KW-1185">Reference proteome</keyword>
<dbReference type="Gene3D" id="3.20.20.60">
    <property type="entry name" value="Phosphoenolpyruvate-binding domains"/>
    <property type="match status" value="1"/>
</dbReference>
<dbReference type="GO" id="GO:0047777">
    <property type="term" value="F:(S)-citramalyl-CoA lyase activity"/>
    <property type="evidence" value="ECO:0007669"/>
    <property type="project" value="TreeGrafter"/>
</dbReference>
<name>A0AA35WQM3_GEOBA</name>
<accession>A0AA35WQM3</accession>
<organism evidence="4 5">
    <name type="scientific">Geodia barretti</name>
    <name type="common">Barrett's horny sponge</name>
    <dbReference type="NCBI Taxonomy" id="519541"/>
    <lineage>
        <taxon>Eukaryota</taxon>
        <taxon>Metazoa</taxon>
        <taxon>Porifera</taxon>
        <taxon>Demospongiae</taxon>
        <taxon>Heteroscleromorpha</taxon>
        <taxon>Tetractinellida</taxon>
        <taxon>Astrophorina</taxon>
        <taxon>Geodiidae</taxon>
        <taxon>Geodia</taxon>
    </lineage>
</organism>
<dbReference type="InterPro" id="IPR040442">
    <property type="entry name" value="Pyrv_kinase-like_dom_sf"/>
</dbReference>
<feature type="compositionally biased region" description="Polar residues" evidence="2">
    <location>
        <begin position="35"/>
        <end position="74"/>
    </location>
</feature>
<dbReference type="Proteomes" id="UP001174909">
    <property type="component" value="Unassembled WGS sequence"/>
</dbReference>
<keyword evidence="4" id="KW-0456">Lyase</keyword>
<gene>
    <name evidence="4" type="ORF">GBAR_LOCUS13327</name>
</gene>
<evidence type="ECO:0000313" key="5">
    <source>
        <dbReference type="Proteomes" id="UP001174909"/>
    </source>
</evidence>
<evidence type="ECO:0000313" key="4">
    <source>
        <dbReference type="EMBL" id="CAI8022752.1"/>
    </source>
</evidence>
<feature type="domain" description="HpcH/HpaI aldolase/citrate lyase" evidence="3">
    <location>
        <begin position="105"/>
        <end position="337"/>
    </location>
</feature>
<dbReference type="PANTHER" id="PTHR11105">
    <property type="entry name" value="CITRATE LYASE SUBUNIT BETA-RELATED"/>
    <property type="match status" value="1"/>
</dbReference>
<dbReference type="InterPro" id="IPR015813">
    <property type="entry name" value="Pyrv/PenolPyrv_kinase-like_dom"/>
</dbReference>
<protein>
    <submittedName>
        <fullName evidence="4">Citramalyl-CoA lyase, mitochondrial</fullName>
    </submittedName>
</protein>
<dbReference type="PANTHER" id="PTHR11105:SF0">
    <property type="entry name" value="CITRAMALYL-COA LYASE, MITOCHONDRIAL"/>
    <property type="match status" value="1"/>
</dbReference>
<proteinExistence type="predicted"/>
<dbReference type="SUPFAM" id="SSF51621">
    <property type="entry name" value="Phosphoenolpyruvate/pyruvate domain"/>
    <property type="match status" value="1"/>
</dbReference>
<comment type="caution">
    <text evidence="4">The sequence shown here is derived from an EMBL/GenBank/DDBJ whole genome shotgun (WGS) entry which is preliminary data.</text>
</comment>
<dbReference type="GO" id="GO:0106064">
    <property type="term" value="P:regulation of cobalamin metabolic process"/>
    <property type="evidence" value="ECO:0007669"/>
    <property type="project" value="TreeGrafter"/>
</dbReference>
<reference evidence="4" key="1">
    <citation type="submission" date="2023-03" db="EMBL/GenBank/DDBJ databases">
        <authorList>
            <person name="Steffen K."/>
            <person name="Cardenas P."/>
        </authorList>
    </citation>
    <scope>NUCLEOTIDE SEQUENCE</scope>
</reference>
<keyword evidence="1" id="KW-0479">Metal-binding</keyword>
<feature type="region of interest" description="Disordered" evidence="2">
    <location>
        <begin position="35"/>
        <end position="76"/>
    </location>
</feature>
<evidence type="ECO:0000256" key="1">
    <source>
        <dbReference type="ARBA" id="ARBA00022723"/>
    </source>
</evidence>
<evidence type="ECO:0000256" key="2">
    <source>
        <dbReference type="SAM" id="MobiDB-lite"/>
    </source>
</evidence>
<dbReference type="InterPro" id="IPR040186">
    <property type="entry name" value="Citramalyl-CoA_lyase"/>
</dbReference>
<dbReference type="AlphaFoldDB" id="A0AA35WQM3"/>
<dbReference type="GO" id="GO:0046872">
    <property type="term" value="F:metal ion binding"/>
    <property type="evidence" value="ECO:0007669"/>
    <property type="project" value="UniProtKB-KW"/>
</dbReference>
<evidence type="ECO:0000259" key="3">
    <source>
        <dbReference type="Pfam" id="PF03328"/>
    </source>
</evidence>